<feature type="region of interest" description="Disordered" evidence="1">
    <location>
        <begin position="95"/>
        <end position="164"/>
    </location>
</feature>
<evidence type="ECO:0000256" key="1">
    <source>
        <dbReference type="SAM" id="MobiDB-lite"/>
    </source>
</evidence>
<feature type="compositionally biased region" description="Low complexity" evidence="1">
    <location>
        <begin position="229"/>
        <end position="241"/>
    </location>
</feature>
<name>A0AAD9HZJ7_9PEZI</name>
<evidence type="ECO:0000313" key="2">
    <source>
        <dbReference type="EMBL" id="KAK2068483.1"/>
    </source>
</evidence>
<protein>
    <submittedName>
        <fullName evidence="2">Uncharacterized protein</fullName>
    </submittedName>
</protein>
<comment type="caution">
    <text evidence="2">The sequence shown here is derived from an EMBL/GenBank/DDBJ whole genome shotgun (WGS) entry which is preliminary data.</text>
</comment>
<feature type="compositionally biased region" description="Basic residues" evidence="1">
    <location>
        <begin position="122"/>
        <end position="133"/>
    </location>
</feature>
<reference evidence="2" key="1">
    <citation type="journal article" date="2023" name="Mol. Plant Microbe Interact.">
        <title>Elucidating the Obligate Nature and Biological Capacity of an Invasive Fungal Corn Pathogen.</title>
        <authorList>
            <person name="MacCready J.S."/>
            <person name="Roggenkamp E.M."/>
            <person name="Gdanetz K."/>
            <person name="Chilvers M.I."/>
        </authorList>
    </citation>
    <scope>NUCLEOTIDE SEQUENCE</scope>
    <source>
        <strain evidence="2">PM02</strain>
    </source>
</reference>
<gene>
    <name evidence="2" type="ORF">P8C59_003117</name>
</gene>
<feature type="region of interest" description="Disordered" evidence="1">
    <location>
        <begin position="196"/>
        <end position="268"/>
    </location>
</feature>
<feature type="region of interest" description="Disordered" evidence="1">
    <location>
        <begin position="31"/>
        <end position="75"/>
    </location>
</feature>
<dbReference type="AlphaFoldDB" id="A0AAD9HZJ7"/>
<keyword evidence="3" id="KW-1185">Reference proteome</keyword>
<proteinExistence type="predicted"/>
<feature type="compositionally biased region" description="Basic and acidic residues" evidence="1">
    <location>
        <begin position="143"/>
        <end position="154"/>
    </location>
</feature>
<sequence>MESKKEDVYNEYHILTLKGSRNPAKEAYRAAHIANSSHVNPNSNSNPNTRKKGKNKKKGKKEASSIVKGQKYSAKSAEQASFMLGSYNLAIKEEEEDFNSSSNSSSSSDSDTQLAQLLASKGYKKRKDFKGKGLKTSSNNKAKYKDNQPRRPPRDPAFYNTPTPAKLAKITPAIRCMAACKAKQCKLAKACATAGRAVAAKRSNKDDNNAYNGAYMPPAEAEEEEEGGNSDNNGINSSTSDSTDKGKGSGVYKRGKGALRCKDTLPRK</sequence>
<organism evidence="2 3">
    <name type="scientific">Phyllachora maydis</name>
    <dbReference type="NCBI Taxonomy" id="1825666"/>
    <lineage>
        <taxon>Eukaryota</taxon>
        <taxon>Fungi</taxon>
        <taxon>Dikarya</taxon>
        <taxon>Ascomycota</taxon>
        <taxon>Pezizomycotina</taxon>
        <taxon>Sordariomycetes</taxon>
        <taxon>Sordariomycetidae</taxon>
        <taxon>Phyllachorales</taxon>
        <taxon>Phyllachoraceae</taxon>
        <taxon>Phyllachora</taxon>
    </lineage>
</organism>
<feature type="compositionally biased region" description="Basic residues" evidence="1">
    <location>
        <begin position="49"/>
        <end position="60"/>
    </location>
</feature>
<dbReference type="Proteomes" id="UP001217918">
    <property type="component" value="Unassembled WGS sequence"/>
</dbReference>
<feature type="compositionally biased region" description="Low complexity" evidence="1">
    <location>
        <begin position="35"/>
        <end position="48"/>
    </location>
</feature>
<accession>A0AAD9HZJ7</accession>
<evidence type="ECO:0000313" key="3">
    <source>
        <dbReference type="Proteomes" id="UP001217918"/>
    </source>
</evidence>
<dbReference type="EMBL" id="JAQQPM010000002">
    <property type="protein sequence ID" value="KAK2068483.1"/>
    <property type="molecule type" value="Genomic_DNA"/>
</dbReference>
<feature type="compositionally biased region" description="Low complexity" evidence="1">
    <location>
        <begin position="99"/>
        <end position="111"/>
    </location>
</feature>